<keyword evidence="2" id="KW-1185">Reference proteome</keyword>
<dbReference type="EMBL" id="CALBWS010000049">
    <property type="protein sequence ID" value="CAH2717473.1"/>
    <property type="molecule type" value="Genomic_DNA"/>
</dbReference>
<dbReference type="Proteomes" id="UP000838308">
    <property type="component" value="Unassembled WGS sequence"/>
</dbReference>
<comment type="caution">
    <text evidence="1">The sequence shown here is derived from an EMBL/GenBank/DDBJ whole genome shotgun (WGS) entry which is preliminary data.</text>
</comment>
<name>A0ABM9EXP9_9BACI</name>
<protein>
    <submittedName>
        <fullName evidence="1">Uncharacterized protein</fullName>
    </submittedName>
</protein>
<evidence type="ECO:0000313" key="2">
    <source>
        <dbReference type="Proteomes" id="UP000838308"/>
    </source>
</evidence>
<accession>A0ABM9EXP9</accession>
<proteinExistence type="predicted"/>
<gene>
    <name evidence="1" type="ORF">BACCIP111895_04687</name>
</gene>
<sequence length="51" mass="6029">MDRCGGLFSYSTNDEVEENSKVPRISWYICYNLFERKSNIWGSGKEIKFDD</sequence>
<organism evidence="1 2">
    <name type="scientific">Neobacillus rhizosphaerae</name>
    <dbReference type="NCBI Taxonomy" id="2880965"/>
    <lineage>
        <taxon>Bacteria</taxon>
        <taxon>Bacillati</taxon>
        <taxon>Bacillota</taxon>
        <taxon>Bacilli</taxon>
        <taxon>Bacillales</taxon>
        <taxon>Bacillaceae</taxon>
        <taxon>Neobacillus</taxon>
    </lineage>
</organism>
<reference evidence="1" key="1">
    <citation type="submission" date="2022-04" db="EMBL/GenBank/DDBJ databases">
        <authorList>
            <person name="Criscuolo A."/>
        </authorList>
    </citation>
    <scope>NUCLEOTIDE SEQUENCE</scope>
    <source>
        <strain evidence="1">CIP111895</strain>
    </source>
</reference>
<evidence type="ECO:0000313" key="1">
    <source>
        <dbReference type="EMBL" id="CAH2717473.1"/>
    </source>
</evidence>